<dbReference type="RefSeq" id="WP_066469869.1">
    <property type="nucleotide sequence ID" value="NZ_CBCRUZ010000001.1"/>
</dbReference>
<proteinExistence type="predicted"/>
<name>A0ABX8S3P7_9ACTN</name>
<dbReference type="Proteomes" id="UP000887023">
    <property type="component" value="Chromosome"/>
</dbReference>
<dbReference type="EMBL" id="CP079105">
    <property type="protein sequence ID" value="QXQ12343.1"/>
    <property type="molecule type" value="Genomic_DNA"/>
</dbReference>
<feature type="domain" description="Lsr2 DNA-binding" evidence="2">
    <location>
        <begin position="56"/>
        <end position="89"/>
    </location>
</feature>
<dbReference type="InterPro" id="IPR036625">
    <property type="entry name" value="E3-bd_dom_sf"/>
</dbReference>
<organism evidence="3 4">
    <name type="scientific">Skermania pinensis</name>
    <dbReference type="NCBI Taxonomy" id="39122"/>
    <lineage>
        <taxon>Bacteria</taxon>
        <taxon>Bacillati</taxon>
        <taxon>Actinomycetota</taxon>
        <taxon>Actinomycetes</taxon>
        <taxon>Mycobacteriales</taxon>
        <taxon>Gordoniaceae</taxon>
        <taxon>Skermania</taxon>
    </lineage>
</organism>
<protein>
    <submittedName>
        <fullName evidence="3">Lsr2 family protein</fullName>
    </submittedName>
</protein>
<dbReference type="InterPro" id="IPR055370">
    <property type="entry name" value="Lsr2_DNA-bd"/>
</dbReference>
<evidence type="ECO:0000313" key="4">
    <source>
        <dbReference type="Proteomes" id="UP000887023"/>
    </source>
</evidence>
<keyword evidence="1" id="KW-0238">DNA-binding</keyword>
<dbReference type="InterPro" id="IPR042261">
    <property type="entry name" value="Lsr2-like_dimerization"/>
</dbReference>
<reference evidence="3" key="1">
    <citation type="submission" date="2021-07" db="EMBL/GenBank/DDBJ databases">
        <title>Candidatus Kaistella beijingensis sp. nov. isolated from a municipal wastewater treatment plant is involved in sludge foaming.</title>
        <authorList>
            <person name="Song Y."/>
            <person name="Liu S.-J."/>
        </authorList>
    </citation>
    <scope>NUCLEOTIDE SEQUENCE</scope>
    <source>
        <strain evidence="3">DSM 43998</strain>
    </source>
</reference>
<keyword evidence="4" id="KW-1185">Reference proteome</keyword>
<evidence type="ECO:0000256" key="1">
    <source>
        <dbReference type="ARBA" id="ARBA00023125"/>
    </source>
</evidence>
<dbReference type="Gene3D" id="4.10.320.10">
    <property type="entry name" value="E3-binding domain"/>
    <property type="match status" value="1"/>
</dbReference>
<dbReference type="Pfam" id="PF23359">
    <property type="entry name" value="Lsr2_DNA-bd"/>
    <property type="match status" value="1"/>
</dbReference>
<evidence type="ECO:0000313" key="3">
    <source>
        <dbReference type="EMBL" id="QXQ12343.1"/>
    </source>
</evidence>
<accession>A0ABX8S3P7</accession>
<gene>
    <name evidence="3" type="ORF">KV203_10040</name>
</gene>
<dbReference type="Gene3D" id="3.30.60.230">
    <property type="entry name" value="Lsr2, dimerization domain"/>
    <property type="match status" value="1"/>
</dbReference>
<evidence type="ECO:0000259" key="2">
    <source>
        <dbReference type="Pfam" id="PF23359"/>
    </source>
</evidence>
<sequence>MSANQHVDPVRGPDVQQIRFAIDGVDYDIELDSLESARFRELLGPYVARAVAAPDRRRHLQEIRRWARANGLPISAHGRIPRSVQEAYDTVHDL</sequence>